<sequence>MSSIDALPRLLASDEPPPLVIVEGFLGGFGNILQGAFEKHLNTDCEGRPRKTIFASSVGPVSSLHDRACELFYALMGGTGELPVLDYGEQHAIEHKHRRFGRNNHCGLYPLWSRERPLHFLGHSLGGPTIVKLQSLLRQGFFGIHLRPDMILSVNALSAPFRGTPLTYVFGESTTNAPSVRQFSLGSLLTKAIHLVAYFSPLLPSISSFYLLSPLDMHIEARHLTMHDITLKDFFRQMWRSDWGESRDAAPYDVTFDAADEREAEGTVLQDGTFYRSYVACMTQGQHEIQAATLQSYLLWPGLHLTSRAIMSFDYPALHPPPSFVSLPVQSHSTKPAKRRNNLNLDLEKASGLWDLSASIDKLSEEYFVNDGVVPMFSQFHPHHCCQTRCRHYPPNGIQQTDIPAVESGLWHVHTIPNAHHLSLLPAWNGTDGQRSFWEDLGRWLRAIDAQVSHQP</sequence>
<keyword evidence="4" id="KW-0378">Hydrolase</keyword>
<accession>A0A067QL20</accession>
<dbReference type="Proteomes" id="UP000027265">
    <property type="component" value="Unassembled WGS sequence"/>
</dbReference>
<dbReference type="Gene3D" id="3.40.50.1820">
    <property type="entry name" value="alpha/beta hydrolase"/>
    <property type="match status" value="1"/>
</dbReference>
<dbReference type="SUPFAM" id="SSF53474">
    <property type="entry name" value="alpha/beta-Hydrolases"/>
    <property type="match status" value="1"/>
</dbReference>
<dbReference type="GO" id="GO:0005576">
    <property type="term" value="C:extracellular region"/>
    <property type="evidence" value="ECO:0007669"/>
    <property type="project" value="UniProtKB-SubCell"/>
</dbReference>
<protein>
    <recommendedName>
        <fullName evidence="6">Lipase-like C-terminal domain-containing protein</fullName>
    </recommendedName>
</protein>
<dbReference type="HOGENOM" id="CLU_019900_1_0_1"/>
<dbReference type="InParanoid" id="A0A067QL20"/>
<reference evidence="8" key="1">
    <citation type="journal article" date="2014" name="Proc. Natl. Acad. Sci. U.S.A.">
        <title>Extensive sampling of basidiomycete genomes demonstrates inadequacy of the white-rot/brown-rot paradigm for wood decay fungi.</title>
        <authorList>
            <person name="Riley R."/>
            <person name="Salamov A.A."/>
            <person name="Brown D.W."/>
            <person name="Nagy L.G."/>
            <person name="Floudas D."/>
            <person name="Held B.W."/>
            <person name="Levasseur A."/>
            <person name="Lombard V."/>
            <person name="Morin E."/>
            <person name="Otillar R."/>
            <person name="Lindquist E.A."/>
            <person name="Sun H."/>
            <person name="LaButti K.M."/>
            <person name="Schmutz J."/>
            <person name="Jabbour D."/>
            <person name="Luo H."/>
            <person name="Baker S.E."/>
            <person name="Pisabarro A.G."/>
            <person name="Walton J.D."/>
            <person name="Blanchette R.A."/>
            <person name="Henrissat B."/>
            <person name="Martin F."/>
            <person name="Cullen D."/>
            <person name="Hibbett D.S."/>
            <person name="Grigoriev I.V."/>
        </authorList>
    </citation>
    <scope>NUCLEOTIDE SEQUENCE [LARGE SCALE GENOMIC DNA]</scope>
    <source>
        <strain evidence="8">MUCL 33604</strain>
    </source>
</reference>
<keyword evidence="3" id="KW-0732">Signal</keyword>
<evidence type="ECO:0000256" key="5">
    <source>
        <dbReference type="ARBA" id="ARBA00023098"/>
    </source>
</evidence>
<dbReference type="GO" id="GO:0006629">
    <property type="term" value="P:lipid metabolic process"/>
    <property type="evidence" value="ECO:0007669"/>
    <property type="project" value="UniProtKB-KW"/>
</dbReference>
<evidence type="ECO:0000313" key="8">
    <source>
        <dbReference type="Proteomes" id="UP000027265"/>
    </source>
</evidence>
<dbReference type="InterPro" id="IPR029058">
    <property type="entry name" value="AB_hydrolase_fold"/>
</dbReference>
<name>A0A067QL20_9AGAM</name>
<comment type="subcellular location">
    <subcellularLocation>
        <location evidence="1">Secreted</location>
    </subcellularLocation>
</comment>
<evidence type="ECO:0000256" key="3">
    <source>
        <dbReference type="ARBA" id="ARBA00022729"/>
    </source>
</evidence>
<organism evidence="7 8">
    <name type="scientific">Jaapia argillacea MUCL 33604</name>
    <dbReference type="NCBI Taxonomy" id="933084"/>
    <lineage>
        <taxon>Eukaryota</taxon>
        <taxon>Fungi</taxon>
        <taxon>Dikarya</taxon>
        <taxon>Basidiomycota</taxon>
        <taxon>Agaricomycotina</taxon>
        <taxon>Agaricomycetes</taxon>
        <taxon>Agaricomycetidae</taxon>
        <taxon>Jaapiales</taxon>
        <taxon>Jaapiaceae</taxon>
        <taxon>Jaapia</taxon>
    </lineage>
</organism>
<dbReference type="GO" id="GO:0016787">
    <property type="term" value="F:hydrolase activity"/>
    <property type="evidence" value="ECO:0007669"/>
    <property type="project" value="UniProtKB-KW"/>
</dbReference>
<keyword evidence="5" id="KW-0443">Lipid metabolism</keyword>
<evidence type="ECO:0000259" key="6">
    <source>
        <dbReference type="Pfam" id="PF24708"/>
    </source>
</evidence>
<dbReference type="Pfam" id="PF24708">
    <property type="entry name" value="Lip_C"/>
    <property type="match status" value="1"/>
</dbReference>
<feature type="domain" description="Lipase-like C-terminal" evidence="6">
    <location>
        <begin position="52"/>
        <end position="140"/>
    </location>
</feature>
<evidence type="ECO:0000313" key="7">
    <source>
        <dbReference type="EMBL" id="KDQ63316.1"/>
    </source>
</evidence>
<dbReference type="PANTHER" id="PTHR34043:SF3">
    <property type="entry name" value="ALPHA_BETA-HYDROLASES SUPERFAMILY PROTEIN"/>
    <property type="match status" value="1"/>
</dbReference>
<dbReference type="PANTHER" id="PTHR34043">
    <property type="entry name" value="ALPHA/BETA-HYDROLASES SUPERFAMILY PROTEIN"/>
    <property type="match status" value="1"/>
</dbReference>
<evidence type="ECO:0000256" key="2">
    <source>
        <dbReference type="ARBA" id="ARBA00022525"/>
    </source>
</evidence>
<dbReference type="EMBL" id="KL197710">
    <property type="protein sequence ID" value="KDQ63316.1"/>
    <property type="molecule type" value="Genomic_DNA"/>
</dbReference>
<keyword evidence="8" id="KW-1185">Reference proteome</keyword>
<proteinExistence type="predicted"/>
<keyword evidence="2" id="KW-0964">Secreted</keyword>
<dbReference type="OrthoDB" id="206848at2759"/>
<dbReference type="STRING" id="933084.A0A067QL20"/>
<dbReference type="AlphaFoldDB" id="A0A067QL20"/>
<gene>
    <name evidence="7" type="ORF">JAAARDRAFT_169006</name>
</gene>
<evidence type="ECO:0000256" key="4">
    <source>
        <dbReference type="ARBA" id="ARBA00022801"/>
    </source>
</evidence>
<evidence type="ECO:0000256" key="1">
    <source>
        <dbReference type="ARBA" id="ARBA00004613"/>
    </source>
</evidence>
<dbReference type="InterPro" id="IPR056304">
    <property type="entry name" value="Lip-like_C"/>
</dbReference>